<gene>
    <name evidence="1" type="ORF">RCOM_0680890</name>
</gene>
<keyword evidence="2" id="KW-1185">Reference proteome</keyword>
<evidence type="ECO:0000313" key="2">
    <source>
        <dbReference type="Proteomes" id="UP000008311"/>
    </source>
</evidence>
<dbReference type="SUPFAM" id="SSF55186">
    <property type="entry name" value="ThrRS/AlaRS common domain"/>
    <property type="match status" value="1"/>
</dbReference>
<protein>
    <recommendedName>
        <fullName evidence="3">Threonyl/alanyl tRNA synthetase SAD domain-containing protein</fullName>
    </recommendedName>
</protein>
<dbReference type="AlphaFoldDB" id="B9RT44"/>
<dbReference type="EMBL" id="EQ973812">
    <property type="protein sequence ID" value="EEF45527.1"/>
    <property type="molecule type" value="Genomic_DNA"/>
</dbReference>
<dbReference type="Gene3D" id="3.30.980.10">
    <property type="entry name" value="Threonyl-trna Synthetase, Chain A, domain 2"/>
    <property type="match status" value="1"/>
</dbReference>
<dbReference type="InterPro" id="IPR051335">
    <property type="entry name" value="Alanyl-tRNA_Editing_Enzymes"/>
</dbReference>
<dbReference type="InterPro" id="IPR018163">
    <property type="entry name" value="Thr/Ala-tRNA-synth_IIc_edit"/>
</dbReference>
<accession>B9RT44</accession>
<proteinExistence type="predicted"/>
<dbReference type="Proteomes" id="UP000008311">
    <property type="component" value="Unassembled WGS sequence"/>
</dbReference>
<sequence>MIPSFKFIVQDVRSKDGTAHAEFQQAKEIEAEANALISRGGEVSTAVLPYEEASYICCGCLTDYISKRPSYCEVREPSRLCGGTHVSDILEIISMKVSQIRTKKRND</sequence>
<evidence type="ECO:0008006" key="3">
    <source>
        <dbReference type="Google" id="ProtNLM"/>
    </source>
</evidence>
<evidence type="ECO:0000313" key="1">
    <source>
        <dbReference type="EMBL" id="EEF45527.1"/>
    </source>
</evidence>
<dbReference type="PANTHER" id="PTHR43462">
    <property type="entry name" value="ALANYL-TRNA EDITING PROTEIN"/>
    <property type="match status" value="1"/>
</dbReference>
<dbReference type="GO" id="GO:0000166">
    <property type="term" value="F:nucleotide binding"/>
    <property type="evidence" value="ECO:0007669"/>
    <property type="project" value="InterPro"/>
</dbReference>
<reference evidence="2" key="1">
    <citation type="journal article" date="2010" name="Nat. Biotechnol.">
        <title>Draft genome sequence of the oilseed species Ricinus communis.</title>
        <authorList>
            <person name="Chan A.P."/>
            <person name="Crabtree J."/>
            <person name="Zhao Q."/>
            <person name="Lorenzi H."/>
            <person name="Orvis J."/>
            <person name="Puiu D."/>
            <person name="Melake-Berhan A."/>
            <person name="Jones K.M."/>
            <person name="Redman J."/>
            <person name="Chen G."/>
            <person name="Cahoon E.B."/>
            <person name="Gedil M."/>
            <person name="Stanke M."/>
            <person name="Haas B.J."/>
            <person name="Wortman J.R."/>
            <person name="Fraser-Liggett C.M."/>
            <person name="Ravel J."/>
            <person name="Rabinowicz P.D."/>
        </authorList>
    </citation>
    <scope>NUCLEOTIDE SEQUENCE [LARGE SCALE GENOMIC DNA]</scope>
    <source>
        <strain evidence="2">cv. Hale</strain>
    </source>
</reference>
<organism evidence="1 2">
    <name type="scientific">Ricinus communis</name>
    <name type="common">Castor bean</name>
    <dbReference type="NCBI Taxonomy" id="3988"/>
    <lineage>
        <taxon>Eukaryota</taxon>
        <taxon>Viridiplantae</taxon>
        <taxon>Streptophyta</taxon>
        <taxon>Embryophyta</taxon>
        <taxon>Tracheophyta</taxon>
        <taxon>Spermatophyta</taxon>
        <taxon>Magnoliopsida</taxon>
        <taxon>eudicotyledons</taxon>
        <taxon>Gunneridae</taxon>
        <taxon>Pentapetalae</taxon>
        <taxon>rosids</taxon>
        <taxon>fabids</taxon>
        <taxon>Malpighiales</taxon>
        <taxon>Euphorbiaceae</taxon>
        <taxon>Acalyphoideae</taxon>
        <taxon>Acalypheae</taxon>
        <taxon>Ricinus</taxon>
    </lineage>
</organism>
<dbReference type="InParanoid" id="B9RT44"/>
<dbReference type="PANTHER" id="PTHR43462:SF2">
    <property type="entry name" value="THREONYL AND ALANYL TRNA SYNTHETASE SECOND ADDITIONAL DOMAIN-CONTAINING PROTEIN"/>
    <property type="match status" value="1"/>
</dbReference>
<dbReference type="STRING" id="3988.B9RT44"/>
<name>B9RT44_RICCO</name>